<protein>
    <submittedName>
        <fullName evidence="9">LAFE_0H06964g1_1</fullName>
    </submittedName>
</protein>
<evidence type="ECO:0000256" key="1">
    <source>
        <dbReference type="ARBA" id="ARBA00004141"/>
    </source>
</evidence>
<dbReference type="Proteomes" id="UP000190831">
    <property type="component" value="Chromosome H"/>
</dbReference>
<evidence type="ECO:0000256" key="8">
    <source>
        <dbReference type="RuleBase" id="RU362088"/>
    </source>
</evidence>
<keyword evidence="10" id="KW-1185">Reference proteome</keyword>
<evidence type="ECO:0000256" key="4">
    <source>
        <dbReference type="ARBA" id="ARBA00022692"/>
    </source>
</evidence>
<evidence type="ECO:0000256" key="6">
    <source>
        <dbReference type="ARBA" id="ARBA00023065"/>
    </source>
</evidence>
<dbReference type="EMBL" id="LT598491">
    <property type="protein sequence ID" value="SCW04140.1"/>
    <property type="molecule type" value="Genomic_DNA"/>
</dbReference>
<keyword evidence="7 8" id="KW-0472">Membrane</keyword>
<reference evidence="9 10" key="1">
    <citation type="submission" date="2016-03" db="EMBL/GenBank/DDBJ databases">
        <authorList>
            <person name="Devillers H."/>
        </authorList>
    </citation>
    <scope>NUCLEOTIDE SEQUENCE [LARGE SCALE GENOMIC DNA]</scope>
    <source>
        <strain evidence="9">CBS 6772</strain>
    </source>
</reference>
<feature type="transmembrane region" description="Helical" evidence="8">
    <location>
        <begin position="340"/>
        <end position="359"/>
    </location>
</feature>
<evidence type="ECO:0000256" key="7">
    <source>
        <dbReference type="ARBA" id="ARBA00023136"/>
    </source>
</evidence>
<organism evidence="9 10">
    <name type="scientific">Lachancea fermentati</name>
    <name type="common">Zygosaccharomyces fermentati</name>
    <dbReference type="NCBI Taxonomy" id="4955"/>
    <lineage>
        <taxon>Eukaryota</taxon>
        <taxon>Fungi</taxon>
        <taxon>Dikarya</taxon>
        <taxon>Ascomycota</taxon>
        <taxon>Saccharomycotina</taxon>
        <taxon>Saccharomycetes</taxon>
        <taxon>Saccharomycetales</taxon>
        <taxon>Saccharomycetaceae</taxon>
        <taxon>Lachancea</taxon>
    </lineage>
</organism>
<comment type="similarity">
    <text evidence="2 8">Belongs to the ZIP transporter (TC 2.A.5) family.</text>
</comment>
<feature type="transmembrane region" description="Helical" evidence="8">
    <location>
        <begin position="231"/>
        <end position="251"/>
    </location>
</feature>
<dbReference type="InterPro" id="IPR003689">
    <property type="entry name" value="ZIP"/>
</dbReference>
<proteinExistence type="inferred from homology"/>
<evidence type="ECO:0000313" key="9">
    <source>
        <dbReference type="EMBL" id="SCW04140.1"/>
    </source>
</evidence>
<dbReference type="STRING" id="4955.A0A1G4MJU3"/>
<dbReference type="OrthoDB" id="448280at2759"/>
<feature type="transmembrane region" description="Helical" evidence="8">
    <location>
        <begin position="105"/>
        <end position="129"/>
    </location>
</feature>
<keyword evidence="5 8" id="KW-1133">Transmembrane helix</keyword>
<feature type="transmembrane region" description="Helical" evidence="8">
    <location>
        <begin position="263"/>
        <end position="287"/>
    </location>
</feature>
<dbReference type="InterPro" id="IPR004698">
    <property type="entry name" value="Zn/Fe_permease_fun/pln"/>
</dbReference>
<dbReference type="GO" id="GO:0071578">
    <property type="term" value="P:zinc ion import across plasma membrane"/>
    <property type="evidence" value="ECO:0007669"/>
    <property type="project" value="TreeGrafter"/>
</dbReference>
<evidence type="ECO:0000256" key="2">
    <source>
        <dbReference type="ARBA" id="ARBA00006939"/>
    </source>
</evidence>
<dbReference type="GO" id="GO:0005886">
    <property type="term" value="C:plasma membrane"/>
    <property type="evidence" value="ECO:0007669"/>
    <property type="project" value="TreeGrafter"/>
</dbReference>
<keyword evidence="6 8" id="KW-0406">Ion transport</keyword>
<evidence type="ECO:0000256" key="3">
    <source>
        <dbReference type="ARBA" id="ARBA00022448"/>
    </source>
</evidence>
<accession>A0A1G4MJU3</accession>
<sequence length="362" mass="40500">MDPVNALHYVTKRDEDTCENSSDYDGRDNLRVLALFIILISSSLGSFFPILSSRYSFIRLPNWCFFIAKFFGSGVIVATGFIHLLEPANDALTNPCLTGTFEDYPWAFGICLMSLYVLFLVEIVTHFFVAKVSAKEDVEVEDKEFKANDEESSIIEQEEVRRTEKISSIPGEDHYGHDNVHQDLAQANTLAASKQKEKYLNQIVSVFILEFGVIFHSVFIGLSLAVSGDEFITLFIVLVFHQMFEGLGLGTRIAETNWEAKRWYTPWLLALGYSLSTPIAIAIGLGVRHSFSPNSRKALISNGCFDAISAGILIYTGLVELMAHEFLYSNQFKGENGFRRMIFAFIIMAAGSGLMALLGKWA</sequence>
<feature type="transmembrane region" description="Helical" evidence="8">
    <location>
        <begin position="32"/>
        <end position="51"/>
    </location>
</feature>
<dbReference type="PANTHER" id="PTHR11040">
    <property type="entry name" value="ZINC/IRON TRANSPORTER"/>
    <property type="match status" value="1"/>
</dbReference>
<comment type="subcellular location">
    <subcellularLocation>
        <location evidence="1 8">Membrane</location>
        <topology evidence="1 8">Multi-pass membrane protein</topology>
    </subcellularLocation>
</comment>
<keyword evidence="4 8" id="KW-0812">Transmembrane</keyword>
<dbReference type="OMA" id="ISEYPWV"/>
<dbReference type="GO" id="GO:0000007">
    <property type="term" value="F:low-affinity zinc ion transmembrane transporter activity"/>
    <property type="evidence" value="ECO:0007669"/>
    <property type="project" value="TreeGrafter"/>
</dbReference>
<keyword evidence="3 8" id="KW-0813">Transport</keyword>
<dbReference type="AlphaFoldDB" id="A0A1G4MJU3"/>
<feature type="transmembrane region" description="Helical" evidence="8">
    <location>
        <begin position="203"/>
        <end position="225"/>
    </location>
</feature>
<evidence type="ECO:0000313" key="10">
    <source>
        <dbReference type="Proteomes" id="UP000190831"/>
    </source>
</evidence>
<name>A0A1G4MJU3_LACFM</name>
<gene>
    <name evidence="9" type="ORF">LAFE_0H06964G</name>
</gene>
<dbReference type="PANTHER" id="PTHR11040:SF69">
    <property type="entry name" value="ZINC-REGULATED TRANSPORTER 2"/>
    <property type="match status" value="1"/>
</dbReference>
<evidence type="ECO:0000256" key="5">
    <source>
        <dbReference type="ARBA" id="ARBA00022989"/>
    </source>
</evidence>
<feature type="transmembrane region" description="Helical" evidence="8">
    <location>
        <begin position="63"/>
        <end position="85"/>
    </location>
</feature>
<feature type="transmembrane region" description="Helical" evidence="8">
    <location>
        <begin position="307"/>
        <end position="328"/>
    </location>
</feature>
<dbReference type="Pfam" id="PF02535">
    <property type="entry name" value="Zip"/>
    <property type="match status" value="1"/>
</dbReference>
<dbReference type="NCBIfam" id="TIGR00820">
    <property type="entry name" value="zip"/>
    <property type="match status" value="1"/>
</dbReference>